<sequence length="215" mass="23462">MSQRSYEDSCGAARAMDVVGERWALLIVRELLFGPKRFRDLRDGLPRASQNVLSQRLKELEADGIVRRVQLGPPVSAQAYELMERGRELEPVLMELARWGARAPAKSDAHLSTDAFMLLLKASHRRPGTNTPATAVRVLVGTDAFDVEAEGSSIRVGRATASKVDATVRSDVVTMRDLMFTGRTVSSAIADGTLEVGGDRSAAERFFTLFATPQA</sequence>
<comment type="caution">
    <text evidence="5">The sequence shown here is derived from an EMBL/GenBank/DDBJ whole genome shotgun (WGS) entry which is preliminary data.</text>
</comment>
<dbReference type="AlphaFoldDB" id="A0A918KUT4"/>
<dbReference type="SUPFAM" id="SSF55718">
    <property type="entry name" value="SCP-like"/>
    <property type="match status" value="1"/>
</dbReference>
<dbReference type="InterPro" id="IPR002577">
    <property type="entry name" value="HTH_HxlR"/>
</dbReference>
<evidence type="ECO:0000256" key="3">
    <source>
        <dbReference type="ARBA" id="ARBA00023163"/>
    </source>
</evidence>
<dbReference type="InterPro" id="IPR036527">
    <property type="entry name" value="SCP2_sterol-bd_dom_sf"/>
</dbReference>
<dbReference type="InterPro" id="IPR036388">
    <property type="entry name" value="WH-like_DNA-bd_sf"/>
</dbReference>
<keyword evidence="3" id="KW-0804">Transcription</keyword>
<evidence type="ECO:0000313" key="6">
    <source>
        <dbReference type="Proteomes" id="UP000645555"/>
    </source>
</evidence>
<name>A0A918KUT4_9ACTN</name>
<evidence type="ECO:0000256" key="2">
    <source>
        <dbReference type="ARBA" id="ARBA00023125"/>
    </source>
</evidence>
<dbReference type="GO" id="GO:0003677">
    <property type="term" value="F:DNA binding"/>
    <property type="evidence" value="ECO:0007669"/>
    <property type="project" value="UniProtKB-KW"/>
</dbReference>
<keyword evidence="1" id="KW-0805">Transcription regulation</keyword>
<dbReference type="InterPro" id="IPR036390">
    <property type="entry name" value="WH_DNA-bd_sf"/>
</dbReference>
<dbReference type="Gene3D" id="1.10.10.10">
    <property type="entry name" value="Winged helix-like DNA-binding domain superfamily/Winged helix DNA-binding domain"/>
    <property type="match status" value="1"/>
</dbReference>
<dbReference type="RefSeq" id="WP_190037865.1">
    <property type="nucleotide sequence ID" value="NZ_BMWD01000019.1"/>
</dbReference>
<protein>
    <submittedName>
        <fullName evidence="5">Transcriptional regulator</fullName>
    </submittedName>
</protein>
<dbReference type="Gene3D" id="3.30.1050.10">
    <property type="entry name" value="SCP2 sterol-binding domain"/>
    <property type="match status" value="1"/>
</dbReference>
<dbReference type="Proteomes" id="UP000645555">
    <property type="component" value="Unassembled WGS sequence"/>
</dbReference>
<keyword evidence="6" id="KW-1185">Reference proteome</keyword>
<keyword evidence="2" id="KW-0238">DNA-binding</keyword>
<evidence type="ECO:0000256" key="1">
    <source>
        <dbReference type="ARBA" id="ARBA00023015"/>
    </source>
</evidence>
<dbReference type="SUPFAM" id="SSF46785">
    <property type="entry name" value="Winged helix' DNA-binding domain"/>
    <property type="match status" value="1"/>
</dbReference>
<dbReference type="EMBL" id="BMWD01000019">
    <property type="protein sequence ID" value="GGX76635.1"/>
    <property type="molecule type" value="Genomic_DNA"/>
</dbReference>
<gene>
    <name evidence="5" type="ORF">GCM10010515_50680</name>
</gene>
<dbReference type="PROSITE" id="PS51118">
    <property type="entry name" value="HTH_HXLR"/>
    <property type="match status" value="1"/>
</dbReference>
<accession>A0A918KUT4</accession>
<proteinExistence type="predicted"/>
<evidence type="ECO:0000313" key="5">
    <source>
        <dbReference type="EMBL" id="GGX76635.1"/>
    </source>
</evidence>
<organism evidence="5 6">
    <name type="scientific">Streptomyces fructofermentans</name>
    <dbReference type="NCBI Taxonomy" id="152141"/>
    <lineage>
        <taxon>Bacteria</taxon>
        <taxon>Bacillati</taxon>
        <taxon>Actinomycetota</taxon>
        <taxon>Actinomycetes</taxon>
        <taxon>Kitasatosporales</taxon>
        <taxon>Streptomycetaceae</taxon>
        <taxon>Streptomyces</taxon>
    </lineage>
</organism>
<evidence type="ECO:0000259" key="4">
    <source>
        <dbReference type="PROSITE" id="PS51118"/>
    </source>
</evidence>
<reference evidence="5" key="2">
    <citation type="submission" date="2020-09" db="EMBL/GenBank/DDBJ databases">
        <authorList>
            <person name="Sun Q."/>
            <person name="Ohkuma M."/>
        </authorList>
    </citation>
    <scope>NUCLEOTIDE SEQUENCE</scope>
    <source>
        <strain evidence="5">JCM 4956</strain>
    </source>
</reference>
<dbReference type="PANTHER" id="PTHR33204:SF18">
    <property type="entry name" value="TRANSCRIPTIONAL REGULATORY PROTEIN"/>
    <property type="match status" value="1"/>
</dbReference>
<dbReference type="PANTHER" id="PTHR33204">
    <property type="entry name" value="TRANSCRIPTIONAL REGULATOR, MARR FAMILY"/>
    <property type="match status" value="1"/>
</dbReference>
<feature type="domain" description="HTH hxlR-type" evidence="4">
    <location>
        <begin position="10"/>
        <end position="108"/>
    </location>
</feature>
<reference evidence="5" key="1">
    <citation type="journal article" date="2014" name="Int. J. Syst. Evol. Microbiol.">
        <title>Complete genome sequence of Corynebacterium casei LMG S-19264T (=DSM 44701T), isolated from a smear-ripened cheese.</title>
        <authorList>
            <consortium name="US DOE Joint Genome Institute (JGI-PGF)"/>
            <person name="Walter F."/>
            <person name="Albersmeier A."/>
            <person name="Kalinowski J."/>
            <person name="Ruckert C."/>
        </authorList>
    </citation>
    <scope>NUCLEOTIDE SEQUENCE</scope>
    <source>
        <strain evidence="5">JCM 4956</strain>
    </source>
</reference>
<dbReference type="Pfam" id="PF01638">
    <property type="entry name" value="HxlR"/>
    <property type="match status" value="1"/>
</dbReference>